<reference evidence="1" key="1">
    <citation type="journal article" date="2015" name="Nature">
        <title>Complex archaea that bridge the gap between prokaryotes and eukaryotes.</title>
        <authorList>
            <person name="Spang A."/>
            <person name="Saw J.H."/>
            <person name="Jorgensen S.L."/>
            <person name="Zaremba-Niedzwiedzka K."/>
            <person name="Martijn J."/>
            <person name="Lind A.E."/>
            <person name="van Eijk R."/>
            <person name="Schleper C."/>
            <person name="Guy L."/>
            <person name="Ettema T.J."/>
        </authorList>
    </citation>
    <scope>NUCLEOTIDE SEQUENCE</scope>
</reference>
<dbReference type="AlphaFoldDB" id="A0A0F9S8L5"/>
<protein>
    <submittedName>
        <fullName evidence="1">Uncharacterized protein</fullName>
    </submittedName>
</protein>
<organism evidence="1">
    <name type="scientific">marine sediment metagenome</name>
    <dbReference type="NCBI Taxonomy" id="412755"/>
    <lineage>
        <taxon>unclassified sequences</taxon>
        <taxon>metagenomes</taxon>
        <taxon>ecological metagenomes</taxon>
    </lineage>
</organism>
<proteinExistence type="predicted"/>
<dbReference type="EMBL" id="LAZR01002780">
    <property type="protein sequence ID" value="KKN25718.1"/>
    <property type="molecule type" value="Genomic_DNA"/>
</dbReference>
<gene>
    <name evidence="1" type="ORF">LCGC14_0881970</name>
</gene>
<name>A0A0F9S8L5_9ZZZZ</name>
<sequence>MNTLNTYLSIGALSLASSLSVAVAGETALDKKVAENASNVYETNLQYKTDNPNSFLNSRVLNKDTR</sequence>
<comment type="caution">
    <text evidence="1">The sequence shown here is derived from an EMBL/GenBank/DDBJ whole genome shotgun (WGS) entry which is preliminary data.</text>
</comment>
<evidence type="ECO:0000313" key="1">
    <source>
        <dbReference type="EMBL" id="KKN25718.1"/>
    </source>
</evidence>
<accession>A0A0F9S8L5</accession>